<evidence type="ECO:0000313" key="2">
    <source>
        <dbReference type="EMBL" id="KAF5200157.1"/>
    </source>
</evidence>
<gene>
    <name evidence="2" type="ORF">FRX31_010256</name>
</gene>
<name>A0A7J6WT80_THATH</name>
<comment type="caution">
    <text evidence="2">The sequence shown here is derived from an EMBL/GenBank/DDBJ whole genome shotgun (WGS) entry which is preliminary data.</text>
</comment>
<feature type="non-terminal residue" evidence="2">
    <location>
        <position position="122"/>
    </location>
</feature>
<dbReference type="AlphaFoldDB" id="A0A7J6WT80"/>
<protein>
    <submittedName>
        <fullName evidence="2">Uncharacterized protein</fullName>
    </submittedName>
</protein>
<reference evidence="2 3" key="1">
    <citation type="submission" date="2020-06" db="EMBL/GenBank/DDBJ databases">
        <title>Transcriptomic and genomic resources for Thalictrum thalictroides and T. hernandezii: Facilitating candidate gene discovery in an emerging model plant lineage.</title>
        <authorList>
            <person name="Arias T."/>
            <person name="Riano-Pachon D.M."/>
            <person name="Di Stilio V.S."/>
        </authorList>
    </citation>
    <scope>NUCLEOTIDE SEQUENCE [LARGE SCALE GENOMIC DNA]</scope>
    <source>
        <strain evidence="3">cv. WT478/WT964</strain>
        <tissue evidence="2">Leaves</tissue>
    </source>
</reference>
<accession>A0A7J6WT80</accession>
<dbReference type="Proteomes" id="UP000554482">
    <property type="component" value="Unassembled WGS sequence"/>
</dbReference>
<keyword evidence="3" id="KW-1185">Reference proteome</keyword>
<evidence type="ECO:0000313" key="3">
    <source>
        <dbReference type="Proteomes" id="UP000554482"/>
    </source>
</evidence>
<dbReference type="EMBL" id="JABWDY010011094">
    <property type="protein sequence ID" value="KAF5200157.1"/>
    <property type="molecule type" value="Genomic_DNA"/>
</dbReference>
<feature type="compositionally biased region" description="Basic and acidic residues" evidence="1">
    <location>
        <begin position="35"/>
        <end position="77"/>
    </location>
</feature>
<sequence length="122" mass="14266">MNSLDELYSKLEKYRRLEDIAARQLPKLAVVNMVKDKGKKVDDGIKQRSPKKESGGVKRNQDGSKGSDSRSKYDRRSPPRRFSPKRPPPPLPPLTLSLEQIYKKIKNRHFFREPSFRCRTLR</sequence>
<organism evidence="2 3">
    <name type="scientific">Thalictrum thalictroides</name>
    <name type="common">Rue-anemone</name>
    <name type="synonym">Anemone thalictroides</name>
    <dbReference type="NCBI Taxonomy" id="46969"/>
    <lineage>
        <taxon>Eukaryota</taxon>
        <taxon>Viridiplantae</taxon>
        <taxon>Streptophyta</taxon>
        <taxon>Embryophyta</taxon>
        <taxon>Tracheophyta</taxon>
        <taxon>Spermatophyta</taxon>
        <taxon>Magnoliopsida</taxon>
        <taxon>Ranunculales</taxon>
        <taxon>Ranunculaceae</taxon>
        <taxon>Thalictroideae</taxon>
        <taxon>Thalictrum</taxon>
    </lineage>
</organism>
<proteinExistence type="predicted"/>
<feature type="region of interest" description="Disordered" evidence="1">
    <location>
        <begin position="35"/>
        <end position="96"/>
    </location>
</feature>
<evidence type="ECO:0000256" key="1">
    <source>
        <dbReference type="SAM" id="MobiDB-lite"/>
    </source>
</evidence>